<dbReference type="AlphaFoldDB" id="A0A2N9GWX3"/>
<organism evidence="2">
    <name type="scientific">Fagus sylvatica</name>
    <name type="common">Beechnut</name>
    <dbReference type="NCBI Taxonomy" id="28930"/>
    <lineage>
        <taxon>Eukaryota</taxon>
        <taxon>Viridiplantae</taxon>
        <taxon>Streptophyta</taxon>
        <taxon>Embryophyta</taxon>
        <taxon>Tracheophyta</taxon>
        <taxon>Spermatophyta</taxon>
        <taxon>Magnoliopsida</taxon>
        <taxon>eudicotyledons</taxon>
        <taxon>Gunneridae</taxon>
        <taxon>Pentapetalae</taxon>
        <taxon>rosids</taxon>
        <taxon>fabids</taxon>
        <taxon>Fagales</taxon>
        <taxon>Fagaceae</taxon>
        <taxon>Fagus</taxon>
    </lineage>
</organism>
<feature type="compositionally biased region" description="Polar residues" evidence="1">
    <location>
        <begin position="1"/>
        <end position="53"/>
    </location>
</feature>
<protein>
    <submittedName>
        <fullName evidence="2">Uncharacterized protein</fullName>
    </submittedName>
</protein>
<reference evidence="2" key="1">
    <citation type="submission" date="2018-02" db="EMBL/GenBank/DDBJ databases">
        <authorList>
            <person name="Cohen D.B."/>
            <person name="Kent A.D."/>
        </authorList>
    </citation>
    <scope>NUCLEOTIDE SEQUENCE</scope>
</reference>
<evidence type="ECO:0000256" key="1">
    <source>
        <dbReference type="SAM" id="MobiDB-lite"/>
    </source>
</evidence>
<gene>
    <name evidence="2" type="ORF">FSB_LOCUS31706</name>
</gene>
<sequence length="99" mass="10673">MDSNTGKPQGGPSNTGKSQESKPSNTGQTPKKPSNTGQTPKKPSNDSGSSNNGEPKRIRNFGHLMITVSLEFFLQKSWQYIMGDVGCCVKMLSSPLSRI</sequence>
<dbReference type="EMBL" id="OIVN01002456">
    <property type="protein sequence ID" value="SPD03824.1"/>
    <property type="molecule type" value="Genomic_DNA"/>
</dbReference>
<name>A0A2N9GWX3_FAGSY</name>
<evidence type="ECO:0000313" key="2">
    <source>
        <dbReference type="EMBL" id="SPD03824.1"/>
    </source>
</evidence>
<feature type="region of interest" description="Disordered" evidence="1">
    <location>
        <begin position="1"/>
        <end position="57"/>
    </location>
</feature>
<accession>A0A2N9GWX3</accession>
<proteinExistence type="predicted"/>